<name>A0ABW4GZG2_9ACTN</name>
<comment type="caution">
    <text evidence="3">The sequence shown here is derived from an EMBL/GenBank/DDBJ whole genome shotgun (WGS) entry which is preliminary data.</text>
</comment>
<sequence>MRLLRRALAAVTLTTAAAGIASAAYQTWGSQRDRRRYPPPGRMVDIGGRRIHLWEAGEGSPTVVIVPALGEPCLDFAPLLPDLASETATVVFDRAGLGWSDPAWSPMAHVDAAGDLHTALHRAGIEPPYILAGHSMGGWVLRLFASAYPDEVAGMVFIDSSHPDQADRIRGYHWRTLKYAMMRRSKWYGVRRLLVDLGVASSPSYDGPAEYADARVALEFGDRQRRTSWWELALRVQIGAAVSRRAGTLGDIPVTVLTCSEDNPDATTEKERAYARWHFGVWYPLQADLASLSTDSKHIVAENAGHYIHHDQPELVVDAILDLVRRTRT</sequence>
<dbReference type="EMBL" id="JBHUCM010000082">
    <property type="protein sequence ID" value="MFD1547734.1"/>
    <property type="molecule type" value="Genomic_DNA"/>
</dbReference>
<keyword evidence="1" id="KW-0732">Signal</keyword>
<gene>
    <name evidence="3" type="ORF">ACFSJ0_62650</name>
</gene>
<evidence type="ECO:0000256" key="1">
    <source>
        <dbReference type="SAM" id="SignalP"/>
    </source>
</evidence>
<evidence type="ECO:0000313" key="4">
    <source>
        <dbReference type="Proteomes" id="UP001597097"/>
    </source>
</evidence>
<dbReference type="PANTHER" id="PTHR43798:SF33">
    <property type="entry name" value="HYDROLASE, PUTATIVE (AFU_ORTHOLOGUE AFUA_2G14860)-RELATED"/>
    <property type="match status" value="1"/>
</dbReference>
<evidence type="ECO:0000259" key="2">
    <source>
        <dbReference type="Pfam" id="PF12697"/>
    </source>
</evidence>
<proteinExistence type="predicted"/>
<dbReference type="Pfam" id="PF12697">
    <property type="entry name" value="Abhydrolase_6"/>
    <property type="match status" value="1"/>
</dbReference>
<dbReference type="GO" id="GO:0016787">
    <property type="term" value="F:hydrolase activity"/>
    <property type="evidence" value="ECO:0007669"/>
    <property type="project" value="UniProtKB-KW"/>
</dbReference>
<organism evidence="3 4">
    <name type="scientific">Nonomuraea guangzhouensis</name>
    <dbReference type="NCBI Taxonomy" id="1291555"/>
    <lineage>
        <taxon>Bacteria</taxon>
        <taxon>Bacillati</taxon>
        <taxon>Actinomycetota</taxon>
        <taxon>Actinomycetes</taxon>
        <taxon>Streptosporangiales</taxon>
        <taxon>Streptosporangiaceae</taxon>
        <taxon>Nonomuraea</taxon>
    </lineage>
</organism>
<keyword evidence="4" id="KW-1185">Reference proteome</keyword>
<feature type="domain" description="AB hydrolase-1" evidence="2">
    <location>
        <begin position="63"/>
        <end position="319"/>
    </location>
</feature>
<reference evidence="4" key="1">
    <citation type="journal article" date="2019" name="Int. J. Syst. Evol. Microbiol.">
        <title>The Global Catalogue of Microorganisms (GCM) 10K type strain sequencing project: providing services to taxonomists for standard genome sequencing and annotation.</title>
        <authorList>
            <consortium name="The Broad Institute Genomics Platform"/>
            <consortium name="The Broad Institute Genome Sequencing Center for Infectious Disease"/>
            <person name="Wu L."/>
            <person name="Ma J."/>
        </authorList>
    </citation>
    <scope>NUCLEOTIDE SEQUENCE [LARGE SCALE GENOMIC DNA]</scope>
    <source>
        <strain evidence="4">CGMCC 1.15399</strain>
    </source>
</reference>
<protein>
    <submittedName>
        <fullName evidence="3">Alpha/beta fold hydrolase</fullName>
    </submittedName>
</protein>
<keyword evidence="3" id="KW-0378">Hydrolase</keyword>
<accession>A0ABW4GZG2</accession>
<dbReference type="InterPro" id="IPR050266">
    <property type="entry name" value="AB_hydrolase_sf"/>
</dbReference>
<dbReference type="RefSeq" id="WP_219539113.1">
    <property type="nucleotide sequence ID" value="NZ_JAHKRM010000054.1"/>
</dbReference>
<feature type="chain" id="PRO_5046873072" evidence="1">
    <location>
        <begin position="24"/>
        <end position="329"/>
    </location>
</feature>
<evidence type="ECO:0000313" key="3">
    <source>
        <dbReference type="EMBL" id="MFD1547734.1"/>
    </source>
</evidence>
<dbReference type="Proteomes" id="UP001597097">
    <property type="component" value="Unassembled WGS sequence"/>
</dbReference>
<feature type="signal peptide" evidence="1">
    <location>
        <begin position="1"/>
        <end position="23"/>
    </location>
</feature>
<dbReference type="PANTHER" id="PTHR43798">
    <property type="entry name" value="MONOACYLGLYCEROL LIPASE"/>
    <property type="match status" value="1"/>
</dbReference>
<dbReference type="InterPro" id="IPR000073">
    <property type="entry name" value="AB_hydrolase_1"/>
</dbReference>